<evidence type="ECO:0000313" key="2">
    <source>
        <dbReference type="Proteomes" id="UP000261111"/>
    </source>
</evidence>
<evidence type="ECO:0000313" key="1">
    <source>
        <dbReference type="EMBL" id="RGC29833.1"/>
    </source>
</evidence>
<organism evidence="1 2">
    <name type="scientific">Hungatella hathewayi</name>
    <dbReference type="NCBI Taxonomy" id="154046"/>
    <lineage>
        <taxon>Bacteria</taxon>
        <taxon>Bacillati</taxon>
        <taxon>Bacillota</taxon>
        <taxon>Clostridia</taxon>
        <taxon>Lachnospirales</taxon>
        <taxon>Lachnospiraceae</taxon>
        <taxon>Hungatella</taxon>
    </lineage>
</organism>
<gene>
    <name evidence="1" type="ORF">DWX41_13530</name>
</gene>
<reference evidence="1 2" key="1">
    <citation type="submission" date="2018-08" db="EMBL/GenBank/DDBJ databases">
        <title>A genome reference for cultivated species of the human gut microbiota.</title>
        <authorList>
            <person name="Zou Y."/>
            <person name="Xue W."/>
            <person name="Luo G."/>
        </authorList>
    </citation>
    <scope>NUCLEOTIDE SEQUENCE [LARGE SCALE GENOMIC DNA]</scope>
    <source>
        <strain evidence="1 2">AF19-21</strain>
    </source>
</reference>
<protein>
    <submittedName>
        <fullName evidence="1">Uncharacterized protein</fullName>
    </submittedName>
</protein>
<dbReference type="Proteomes" id="UP000261111">
    <property type="component" value="Unassembled WGS sequence"/>
</dbReference>
<name>A0A3E2WR90_9FIRM</name>
<proteinExistence type="predicted"/>
<dbReference type="AlphaFoldDB" id="A0A3E2WR90"/>
<dbReference type="EMBL" id="QVIA01000014">
    <property type="protein sequence ID" value="RGC29833.1"/>
    <property type="molecule type" value="Genomic_DNA"/>
</dbReference>
<sequence>MHNLLFFYTGRDACSKTGQDAGVSISLVHLAAGWFIRPAGENDFPSGRFYGAADGIYGRCFV</sequence>
<accession>A0A3E2WR90</accession>
<comment type="caution">
    <text evidence="1">The sequence shown here is derived from an EMBL/GenBank/DDBJ whole genome shotgun (WGS) entry which is preliminary data.</text>
</comment>